<evidence type="ECO:0000256" key="12">
    <source>
        <dbReference type="RuleBase" id="RU003357"/>
    </source>
</evidence>
<keyword evidence="5 11" id="KW-0812">Transmembrane</keyword>
<keyword evidence="9" id="KW-0675">Receptor</keyword>
<evidence type="ECO:0000259" key="14">
    <source>
        <dbReference type="Pfam" id="PF07715"/>
    </source>
</evidence>
<keyword evidence="8 11" id="KW-0472">Membrane</keyword>
<evidence type="ECO:0000256" key="8">
    <source>
        <dbReference type="ARBA" id="ARBA00023136"/>
    </source>
</evidence>
<evidence type="ECO:0000256" key="3">
    <source>
        <dbReference type="ARBA" id="ARBA00022448"/>
    </source>
</evidence>
<evidence type="ECO:0000256" key="4">
    <source>
        <dbReference type="ARBA" id="ARBA00022452"/>
    </source>
</evidence>
<dbReference type="OrthoDB" id="9764669at2"/>
<dbReference type="STRING" id="1129794.C427_1069"/>
<comment type="similarity">
    <text evidence="2">Belongs to the TonB-dependent receptor family. Hemoglobin/haptoglobin binding protein subfamily.</text>
</comment>
<reference evidence="15 16" key="1">
    <citation type="journal article" date="2013" name="Genome Announc.">
        <title>Complete Genome Sequence of Glaciecola psychrophila Strain 170T.</title>
        <authorList>
            <person name="Yin J."/>
            <person name="Chen J."/>
            <person name="Liu G."/>
            <person name="Yu Y."/>
            <person name="Song L."/>
            <person name="Wang X."/>
            <person name="Qu X."/>
        </authorList>
    </citation>
    <scope>NUCLEOTIDE SEQUENCE [LARGE SCALE GENOMIC DNA]</scope>
    <source>
        <strain evidence="15 16">170</strain>
    </source>
</reference>
<dbReference type="GO" id="GO:0009279">
    <property type="term" value="C:cell outer membrane"/>
    <property type="evidence" value="ECO:0007669"/>
    <property type="project" value="UniProtKB-SubCell"/>
</dbReference>
<keyword evidence="6" id="KW-0732">Signal</keyword>
<dbReference type="eggNOG" id="COG4206">
    <property type="taxonomic scope" value="Bacteria"/>
</dbReference>
<dbReference type="EMBL" id="CP003837">
    <property type="protein sequence ID" value="AGH43178.1"/>
    <property type="molecule type" value="Genomic_DNA"/>
</dbReference>
<dbReference type="InterPro" id="IPR039426">
    <property type="entry name" value="TonB-dep_rcpt-like"/>
</dbReference>
<dbReference type="SUPFAM" id="SSF56935">
    <property type="entry name" value="Porins"/>
    <property type="match status" value="1"/>
</dbReference>
<evidence type="ECO:0000256" key="2">
    <source>
        <dbReference type="ARBA" id="ARBA00008143"/>
    </source>
</evidence>
<sequence length="671" mass="75395">MLFPKCFTILLVCLFYLTWVEASEPSEKTIEVLTIYDQPAIFSNNYQVLGREDFINTSQTLSDVLQTINGLQIRQIGGLGNPVSVSIRGSSSKQVQLYIDGQLVNDSQFGGFDLNQIPTEHIQSIEISKNQAIGAGSTPIGGVIRINTYNPSQDKLKLSLAVGSFNHQELNLLYNKAFQTNNLSVGGSYLKTDNNYDYLVPQSFIRSNESSIEPLRNNQFEKKNVYVNNHLSFGAHKVRLTLHYNEQEKALPNYQNNTPENASSLSSNTWRLGYRHSIYTNLKWLDNLEFEAYQEDKTERYLDILDDVTRLDANYATTKTHADLTSFFVFDSQYADITVSPFIELNKQHFASLSFDNNGQINCNGISSCDVIAKQTQILLGSRFEWQQNNGPLSAFSLVTQLNEQNQNIAPNQSDAETFNSEQDHQTQELGLVYQGLRIKTELIASNGIRTPTLFELFGDRGLFKGSKDLLPEKAQTFSLGATYSDQIAHMSYSLNASAYHQKSDNAIVAIFNSSGVGAYRNVSNARLNGLELETKITVSPALSFNVQANIIDSQTSSAIKSFNHKKLPGIYHQQYSLSVNYQFNSQWKIHLRGDVDKDLYFNRPNIFTSTNGQAGKPAQRRITDIQLGYTSGAYHLNVSINNLFDQQYLDLANRPAQGRSIQFKLSIQGI</sequence>
<dbReference type="InterPro" id="IPR000531">
    <property type="entry name" value="Beta-barrel_TonB"/>
</dbReference>
<gene>
    <name evidence="15" type="ORF">C427_1069</name>
</gene>
<feature type="domain" description="TonB-dependent receptor-like beta-barrel" evidence="13">
    <location>
        <begin position="180"/>
        <end position="644"/>
    </location>
</feature>
<name>K7AUJ3_9ALTE</name>
<dbReference type="GO" id="GO:0044718">
    <property type="term" value="P:siderophore transmembrane transport"/>
    <property type="evidence" value="ECO:0007669"/>
    <property type="project" value="TreeGrafter"/>
</dbReference>
<protein>
    <submittedName>
        <fullName evidence="15">Uncharacterized protein</fullName>
    </submittedName>
</protein>
<evidence type="ECO:0000256" key="10">
    <source>
        <dbReference type="ARBA" id="ARBA00023237"/>
    </source>
</evidence>
<comment type="subcellular location">
    <subcellularLocation>
        <location evidence="1 11">Cell outer membrane</location>
        <topology evidence="1 11">Multi-pass membrane protein</topology>
    </subcellularLocation>
</comment>
<dbReference type="InterPro" id="IPR012910">
    <property type="entry name" value="Plug_dom"/>
</dbReference>
<evidence type="ECO:0000256" key="11">
    <source>
        <dbReference type="PROSITE-ProRule" id="PRU01360"/>
    </source>
</evidence>
<evidence type="ECO:0000256" key="6">
    <source>
        <dbReference type="ARBA" id="ARBA00022729"/>
    </source>
</evidence>
<dbReference type="PROSITE" id="PS52016">
    <property type="entry name" value="TONB_DEPENDENT_REC_3"/>
    <property type="match status" value="1"/>
</dbReference>
<keyword evidence="10 11" id="KW-0998">Cell outer membrane</keyword>
<evidence type="ECO:0000256" key="9">
    <source>
        <dbReference type="ARBA" id="ARBA00023170"/>
    </source>
</evidence>
<evidence type="ECO:0000256" key="1">
    <source>
        <dbReference type="ARBA" id="ARBA00004571"/>
    </source>
</evidence>
<dbReference type="InterPro" id="IPR036942">
    <property type="entry name" value="Beta-barrel_TonB_sf"/>
</dbReference>
<evidence type="ECO:0000313" key="16">
    <source>
        <dbReference type="Proteomes" id="UP000011864"/>
    </source>
</evidence>
<keyword evidence="7 12" id="KW-0798">TonB box</keyword>
<dbReference type="HOGENOM" id="CLU_008287_18_5_6"/>
<dbReference type="AlphaFoldDB" id="K7AUJ3"/>
<evidence type="ECO:0000259" key="13">
    <source>
        <dbReference type="Pfam" id="PF00593"/>
    </source>
</evidence>
<dbReference type="Pfam" id="PF00593">
    <property type="entry name" value="TonB_dep_Rec_b-barrel"/>
    <property type="match status" value="1"/>
</dbReference>
<evidence type="ECO:0000256" key="7">
    <source>
        <dbReference type="ARBA" id="ARBA00023077"/>
    </source>
</evidence>
<evidence type="ECO:0000313" key="15">
    <source>
        <dbReference type="EMBL" id="AGH43178.1"/>
    </source>
</evidence>
<dbReference type="Pfam" id="PF07715">
    <property type="entry name" value="Plug"/>
    <property type="match status" value="1"/>
</dbReference>
<dbReference type="Gene3D" id="2.170.130.10">
    <property type="entry name" value="TonB-dependent receptor, plug domain"/>
    <property type="match status" value="1"/>
</dbReference>
<dbReference type="PATRIC" id="fig|1129794.4.peg.1056"/>
<dbReference type="GO" id="GO:0015344">
    <property type="term" value="F:siderophore uptake transmembrane transporter activity"/>
    <property type="evidence" value="ECO:0007669"/>
    <property type="project" value="TreeGrafter"/>
</dbReference>
<evidence type="ECO:0000256" key="5">
    <source>
        <dbReference type="ARBA" id="ARBA00022692"/>
    </source>
</evidence>
<keyword evidence="4 11" id="KW-1134">Transmembrane beta strand</keyword>
<dbReference type="Gene3D" id="2.40.170.20">
    <property type="entry name" value="TonB-dependent receptor, beta-barrel domain"/>
    <property type="match status" value="1"/>
</dbReference>
<dbReference type="KEGG" id="gps:C427_1069"/>
<proteinExistence type="inferred from homology"/>
<dbReference type="Proteomes" id="UP000011864">
    <property type="component" value="Chromosome"/>
</dbReference>
<keyword evidence="16" id="KW-1185">Reference proteome</keyword>
<accession>K7AUJ3</accession>
<feature type="domain" description="TonB-dependent receptor plug" evidence="14">
    <location>
        <begin position="45"/>
        <end position="143"/>
    </location>
</feature>
<dbReference type="PANTHER" id="PTHR30069">
    <property type="entry name" value="TONB-DEPENDENT OUTER MEMBRANE RECEPTOR"/>
    <property type="match status" value="1"/>
</dbReference>
<organism evidence="15 16">
    <name type="scientific">Paraglaciecola psychrophila 170</name>
    <dbReference type="NCBI Taxonomy" id="1129794"/>
    <lineage>
        <taxon>Bacteria</taxon>
        <taxon>Pseudomonadati</taxon>
        <taxon>Pseudomonadota</taxon>
        <taxon>Gammaproteobacteria</taxon>
        <taxon>Alteromonadales</taxon>
        <taxon>Alteromonadaceae</taxon>
        <taxon>Paraglaciecola</taxon>
    </lineage>
</organism>
<dbReference type="PANTHER" id="PTHR30069:SF29">
    <property type="entry name" value="HEMOGLOBIN AND HEMOGLOBIN-HAPTOGLOBIN-BINDING PROTEIN 1-RELATED"/>
    <property type="match status" value="1"/>
</dbReference>
<dbReference type="RefSeq" id="WP_007640323.1">
    <property type="nucleotide sequence ID" value="NC_020514.1"/>
</dbReference>
<keyword evidence="3 11" id="KW-0813">Transport</keyword>
<dbReference type="InterPro" id="IPR037066">
    <property type="entry name" value="Plug_dom_sf"/>
</dbReference>